<organism evidence="1">
    <name type="scientific">marine sediment metagenome</name>
    <dbReference type="NCBI Taxonomy" id="412755"/>
    <lineage>
        <taxon>unclassified sequences</taxon>
        <taxon>metagenomes</taxon>
        <taxon>ecological metagenomes</taxon>
    </lineage>
</organism>
<sequence length="87" mass="9132">MKVYTVYNDQAVFDLVAHFLGIATHANINAAPAAISQCGGDKTQDNFRQQIIGAGAAVCPGVELGPGAFVPAAALVVGRDDVRKHRR</sequence>
<comment type="caution">
    <text evidence="1">The sequence shown here is derived from an EMBL/GenBank/DDBJ whole genome shotgun (WGS) entry which is preliminary data.</text>
</comment>
<dbReference type="EMBL" id="LAZR01021927">
    <property type="protein sequence ID" value="KKL83637.1"/>
    <property type="molecule type" value="Genomic_DNA"/>
</dbReference>
<gene>
    <name evidence="1" type="ORF">LCGC14_1972730</name>
</gene>
<reference evidence="1" key="1">
    <citation type="journal article" date="2015" name="Nature">
        <title>Complex archaea that bridge the gap between prokaryotes and eukaryotes.</title>
        <authorList>
            <person name="Spang A."/>
            <person name="Saw J.H."/>
            <person name="Jorgensen S.L."/>
            <person name="Zaremba-Niedzwiedzka K."/>
            <person name="Martijn J."/>
            <person name="Lind A.E."/>
            <person name="van Eijk R."/>
            <person name="Schleper C."/>
            <person name="Guy L."/>
            <person name="Ettema T.J."/>
        </authorList>
    </citation>
    <scope>NUCLEOTIDE SEQUENCE</scope>
</reference>
<proteinExistence type="predicted"/>
<accession>A0A0F9I8D3</accession>
<protein>
    <submittedName>
        <fullName evidence="1">Uncharacterized protein</fullName>
    </submittedName>
</protein>
<evidence type="ECO:0000313" key="1">
    <source>
        <dbReference type="EMBL" id="KKL83637.1"/>
    </source>
</evidence>
<dbReference type="AlphaFoldDB" id="A0A0F9I8D3"/>
<dbReference type="InterPro" id="IPR011004">
    <property type="entry name" value="Trimer_LpxA-like_sf"/>
</dbReference>
<dbReference type="SUPFAM" id="SSF51161">
    <property type="entry name" value="Trimeric LpxA-like enzymes"/>
    <property type="match status" value="1"/>
</dbReference>
<name>A0A0F9I8D3_9ZZZZ</name>